<dbReference type="EMBL" id="JBHSVR010000001">
    <property type="protein sequence ID" value="MFC6633683.1"/>
    <property type="molecule type" value="Genomic_DNA"/>
</dbReference>
<evidence type="ECO:0000256" key="5">
    <source>
        <dbReference type="ARBA" id="ARBA00023136"/>
    </source>
</evidence>
<comment type="similarity">
    <text evidence="2">Belongs to the GtrA family.</text>
</comment>
<keyword evidence="3 6" id="KW-0812">Transmembrane</keyword>
<evidence type="ECO:0000313" key="8">
    <source>
        <dbReference type="EMBL" id="MFC6633683.1"/>
    </source>
</evidence>
<feature type="domain" description="GtrA/DPMS transmembrane" evidence="7">
    <location>
        <begin position="12"/>
        <end position="123"/>
    </location>
</feature>
<evidence type="ECO:0000256" key="6">
    <source>
        <dbReference type="SAM" id="Phobius"/>
    </source>
</evidence>
<dbReference type="Pfam" id="PF04138">
    <property type="entry name" value="GtrA_DPMS_TM"/>
    <property type="match status" value="1"/>
</dbReference>
<dbReference type="PANTHER" id="PTHR38459">
    <property type="entry name" value="PROPHAGE BACTOPRENOL-LINKED GLUCOSE TRANSLOCASE HOMOLOG"/>
    <property type="match status" value="1"/>
</dbReference>
<dbReference type="Proteomes" id="UP001596425">
    <property type="component" value="Unassembled WGS sequence"/>
</dbReference>
<comment type="caution">
    <text evidence="8">The sequence shown here is derived from an EMBL/GenBank/DDBJ whole genome shotgun (WGS) entry which is preliminary data.</text>
</comment>
<keyword evidence="9" id="KW-1185">Reference proteome</keyword>
<sequence>MIEWLLQLRFVRFAAVGAAATLVQFLLLASLVEILSTQAVIASAASYLTSAGINYWLNYRFTFSSNISHWRTLPKFALVAMIGLAVNTCSFALLVLVFHYIPAQCVATGITLFSNFALHQLWIYRRSE</sequence>
<comment type="subcellular location">
    <subcellularLocation>
        <location evidence="1">Membrane</location>
        <topology evidence="1">Multi-pass membrane protein</topology>
    </subcellularLocation>
</comment>
<evidence type="ECO:0000259" key="7">
    <source>
        <dbReference type="Pfam" id="PF04138"/>
    </source>
</evidence>
<accession>A0ABW1YMP8</accession>
<feature type="transmembrane region" description="Helical" evidence="6">
    <location>
        <begin position="12"/>
        <end position="32"/>
    </location>
</feature>
<evidence type="ECO:0000256" key="4">
    <source>
        <dbReference type="ARBA" id="ARBA00022989"/>
    </source>
</evidence>
<evidence type="ECO:0000256" key="3">
    <source>
        <dbReference type="ARBA" id="ARBA00022692"/>
    </source>
</evidence>
<gene>
    <name evidence="8" type="ORF">ACFQBM_10340</name>
</gene>
<keyword evidence="5 6" id="KW-0472">Membrane</keyword>
<dbReference type="PANTHER" id="PTHR38459:SF1">
    <property type="entry name" value="PROPHAGE BACTOPRENOL-LINKED GLUCOSE TRANSLOCASE HOMOLOG"/>
    <property type="match status" value="1"/>
</dbReference>
<evidence type="ECO:0000313" key="9">
    <source>
        <dbReference type="Proteomes" id="UP001596425"/>
    </source>
</evidence>
<evidence type="ECO:0000256" key="1">
    <source>
        <dbReference type="ARBA" id="ARBA00004141"/>
    </source>
</evidence>
<reference evidence="9" key="1">
    <citation type="journal article" date="2019" name="Int. J. Syst. Evol. Microbiol.">
        <title>The Global Catalogue of Microorganisms (GCM) 10K type strain sequencing project: providing services to taxonomists for standard genome sequencing and annotation.</title>
        <authorList>
            <consortium name="The Broad Institute Genomics Platform"/>
            <consortium name="The Broad Institute Genome Sequencing Center for Infectious Disease"/>
            <person name="Wu L."/>
            <person name="Ma J."/>
        </authorList>
    </citation>
    <scope>NUCLEOTIDE SEQUENCE [LARGE SCALE GENOMIC DNA]</scope>
    <source>
        <strain evidence="9">CGMCC 1.13718</strain>
    </source>
</reference>
<feature type="transmembrane region" description="Helical" evidence="6">
    <location>
        <begin position="38"/>
        <end position="57"/>
    </location>
</feature>
<dbReference type="RefSeq" id="WP_193194534.1">
    <property type="nucleotide sequence ID" value="NZ_JACZFR010000061.1"/>
</dbReference>
<evidence type="ECO:0000256" key="2">
    <source>
        <dbReference type="ARBA" id="ARBA00009399"/>
    </source>
</evidence>
<proteinExistence type="inferred from homology"/>
<feature type="transmembrane region" description="Helical" evidence="6">
    <location>
        <begin position="78"/>
        <end position="100"/>
    </location>
</feature>
<organism evidence="8 9">
    <name type="scientific">Microbulbifer taiwanensis</name>
    <dbReference type="NCBI Taxonomy" id="986746"/>
    <lineage>
        <taxon>Bacteria</taxon>
        <taxon>Pseudomonadati</taxon>
        <taxon>Pseudomonadota</taxon>
        <taxon>Gammaproteobacteria</taxon>
        <taxon>Cellvibrionales</taxon>
        <taxon>Microbulbiferaceae</taxon>
        <taxon>Microbulbifer</taxon>
    </lineage>
</organism>
<dbReference type="InterPro" id="IPR007267">
    <property type="entry name" value="GtrA_DPMS_TM"/>
</dbReference>
<keyword evidence="4 6" id="KW-1133">Transmembrane helix</keyword>
<dbReference type="InterPro" id="IPR051401">
    <property type="entry name" value="GtrA_CellWall_Glycosyl"/>
</dbReference>
<protein>
    <submittedName>
        <fullName evidence="8">GtrA family protein</fullName>
    </submittedName>
</protein>
<name>A0ABW1YMP8_9GAMM</name>